<proteinExistence type="predicted"/>
<dbReference type="AlphaFoldDB" id="A0A0W0G4H2"/>
<name>A0A0W0G4H2_MONRR</name>
<protein>
    <submittedName>
        <fullName evidence="2">Uncharacterized protein</fullName>
    </submittedName>
</protein>
<dbReference type="EMBL" id="LATX01001163">
    <property type="protein sequence ID" value="KTB43465.1"/>
    <property type="molecule type" value="Genomic_DNA"/>
</dbReference>
<evidence type="ECO:0000313" key="3">
    <source>
        <dbReference type="Proteomes" id="UP000054988"/>
    </source>
</evidence>
<evidence type="ECO:0000313" key="2">
    <source>
        <dbReference type="EMBL" id="KTB43465.1"/>
    </source>
</evidence>
<reference evidence="2 3" key="1">
    <citation type="submission" date="2015-12" db="EMBL/GenBank/DDBJ databases">
        <title>Draft genome sequence of Moniliophthora roreri, the causal agent of frosty pod rot of cacao.</title>
        <authorList>
            <person name="Aime M.C."/>
            <person name="Diaz-Valderrama J.R."/>
            <person name="Kijpornyongpan T."/>
            <person name="Phillips-Mora W."/>
        </authorList>
    </citation>
    <scope>NUCLEOTIDE SEQUENCE [LARGE SCALE GENOMIC DNA]</scope>
    <source>
        <strain evidence="2 3">MCA 2952</strain>
    </source>
</reference>
<sequence>MPPRTQTQDPAQQSVWDDKDLIEASLNKQSSTPNKERDMTDKVYEYLCALLAQKYDPEHTRPVDYDSYGGDFNTDLYGDGEQ</sequence>
<accession>A0A0W0G4H2</accession>
<gene>
    <name evidence="2" type="ORF">WG66_3958</name>
</gene>
<feature type="region of interest" description="Disordered" evidence="1">
    <location>
        <begin position="59"/>
        <end position="82"/>
    </location>
</feature>
<dbReference type="Proteomes" id="UP000054988">
    <property type="component" value="Unassembled WGS sequence"/>
</dbReference>
<evidence type="ECO:0000256" key="1">
    <source>
        <dbReference type="SAM" id="MobiDB-lite"/>
    </source>
</evidence>
<organism evidence="2 3">
    <name type="scientific">Moniliophthora roreri</name>
    <name type="common">Frosty pod rot fungus</name>
    <name type="synonym">Monilia roreri</name>
    <dbReference type="NCBI Taxonomy" id="221103"/>
    <lineage>
        <taxon>Eukaryota</taxon>
        <taxon>Fungi</taxon>
        <taxon>Dikarya</taxon>
        <taxon>Basidiomycota</taxon>
        <taxon>Agaricomycotina</taxon>
        <taxon>Agaricomycetes</taxon>
        <taxon>Agaricomycetidae</taxon>
        <taxon>Agaricales</taxon>
        <taxon>Marasmiineae</taxon>
        <taxon>Marasmiaceae</taxon>
        <taxon>Moniliophthora</taxon>
    </lineage>
</organism>
<comment type="caution">
    <text evidence="2">The sequence shown here is derived from an EMBL/GenBank/DDBJ whole genome shotgun (WGS) entry which is preliminary data.</text>
</comment>